<dbReference type="EMBL" id="BAABME010003740">
    <property type="protein sequence ID" value="GAA0159974.1"/>
    <property type="molecule type" value="Genomic_DNA"/>
</dbReference>
<gene>
    <name evidence="1" type="ORF">LIER_16632</name>
</gene>
<dbReference type="AlphaFoldDB" id="A0AAV3Q7F4"/>
<protein>
    <submittedName>
        <fullName evidence="1">Uncharacterized protein</fullName>
    </submittedName>
</protein>
<evidence type="ECO:0000313" key="1">
    <source>
        <dbReference type="EMBL" id="GAA0159974.1"/>
    </source>
</evidence>
<proteinExistence type="predicted"/>
<organism evidence="1 2">
    <name type="scientific">Lithospermum erythrorhizon</name>
    <name type="common">Purple gromwell</name>
    <name type="synonym">Lithospermum officinale var. erythrorhizon</name>
    <dbReference type="NCBI Taxonomy" id="34254"/>
    <lineage>
        <taxon>Eukaryota</taxon>
        <taxon>Viridiplantae</taxon>
        <taxon>Streptophyta</taxon>
        <taxon>Embryophyta</taxon>
        <taxon>Tracheophyta</taxon>
        <taxon>Spermatophyta</taxon>
        <taxon>Magnoliopsida</taxon>
        <taxon>eudicotyledons</taxon>
        <taxon>Gunneridae</taxon>
        <taxon>Pentapetalae</taxon>
        <taxon>asterids</taxon>
        <taxon>lamiids</taxon>
        <taxon>Boraginales</taxon>
        <taxon>Boraginaceae</taxon>
        <taxon>Boraginoideae</taxon>
        <taxon>Lithospermeae</taxon>
        <taxon>Lithospermum</taxon>
    </lineage>
</organism>
<reference evidence="1 2" key="1">
    <citation type="submission" date="2024-01" db="EMBL/GenBank/DDBJ databases">
        <title>The complete chloroplast genome sequence of Lithospermum erythrorhizon: insights into the phylogenetic relationship among Boraginaceae species and the maternal lineages of purple gromwells.</title>
        <authorList>
            <person name="Okada T."/>
            <person name="Watanabe K."/>
        </authorList>
    </citation>
    <scope>NUCLEOTIDE SEQUENCE [LARGE SCALE GENOMIC DNA]</scope>
</reference>
<dbReference type="Proteomes" id="UP001454036">
    <property type="component" value="Unassembled WGS sequence"/>
</dbReference>
<keyword evidence="2" id="KW-1185">Reference proteome</keyword>
<sequence length="96" mass="10773">MSRVSKSRCAPEENQPYFPLYSLTQIEEEVHEIASKDTQRNPAPIRGGVVERTLDEDLEFNEHLEGDPEFVEAEVFAANVLMKATVEVAKGSKIPL</sequence>
<comment type="caution">
    <text evidence="1">The sequence shown here is derived from an EMBL/GenBank/DDBJ whole genome shotgun (WGS) entry which is preliminary data.</text>
</comment>
<evidence type="ECO:0000313" key="2">
    <source>
        <dbReference type="Proteomes" id="UP001454036"/>
    </source>
</evidence>
<name>A0AAV3Q7F4_LITER</name>
<accession>A0AAV3Q7F4</accession>